<organism evidence="1 2">
    <name type="scientific">Pseudomonas putida ND6</name>
    <dbReference type="NCBI Taxonomy" id="231023"/>
    <lineage>
        <taxon>Bacteria</taxon>
        <taxon>Pseudomonadati</taxon>
        <taxon>Pseudomonadota</taxon>
        <taxon>Gammaproteobacteria</taxon>
        <taxon>Pseudomonadales</taxon>
        <taxon>Pseudomonadaceae</taxon>
        <taxon>Pseudomonas</taxon>
    </lineage>
</organism>
<name>I3UR06_PSEPU</name>
<reference evidence="1 2" key="1">
    <citation type="journal article" date="2012" name="J. Bacteriol.">
        <title>Complete Genome Sequence of the Naphthalene-Degrading Pseudomonas putida Strain ND6.</title>
        <authorList>
            <person name="Li S."/>
            <person name="Zhao H."/>
            <person name="Li Y."/>
            <person name="Niu S."/>
            <person name="Cai B."/>
        </authorList>
    </citation>
    <scope>NUCLEOTIDE SEQUENCE [LARGE SCALE GENOMIC DNA]</scope>
    <source>
        <strain evidence="1 2">ND6</strain>
    </source>
</reference>
<dbReference type="KEGG" id="ppi:YSA_02136"/>
<evidence type="ECO:0000313" key="1">
    <source>
        <dbReference type="EMBL" id="AFK67927.1"/>
    </source>
</evidence>
<dbReference type="AlphaFoldDB" id="I3UR06"/>
<dbReference type="Proteomes" id="UP000005268">
    <property type="component" value="Chromosome"/>
</dbReference>
<proteinExistence type="predicted"/>
<protein>
    <submittedName>
        <fullName evidence="1">Uncharacterized protein</fullName>
    </submittedName>
</protein>
<accession>I3UR06</accession>
<dbReference type="EMBL" id="CP003588">
    <property type="protein sequence ID" value="AFK67927.1"/>
    <property type="molecule type" value="Genomic_DNA"/>
</dbReference>
<gene>
    <name evidence="1" type="ORF">YSA_02136</name>
</gene>
<sequence>MKTIAWGYRLDLRKRYILLRAKREPYNAAQGEQIKFCTQLRSF</sequence>
<dbReference type="HOGENOM" id="CLU_3238415_0_0_6"/>
<evidence type="ECO:0000313" key="2">
    <source>
        <dbReference type="Proteomes" id="UP000005268"/>
    </source>
</evidence>